<reference key="1">
    <citation type="submission" date="2010-09" db="EMBL/GenBank/DDBJ databases">
        <title>Complete sequence of Caldicellulosiruptor hydrothermalis 108.</title>
        <authorList>
            <consortium name="US DOE Joint Genome Institute"/>
            <person name="Lucas S."/>
            <person name="Copeland A."/>
            <person name="Lapidus A."/>
            <person name="Cheng J.-F."/>
            <person name="Bruce D."/>
            <person name="Goodwin L."/>
            <person name="Pitluck S."/>
            <person name="Davenport K."/>
            <person name="Detter J.C."/>
            <person name="Han C."/>
            <person name="Tapia R."/>
            <person name="Land M."/>
            <person name="Hauser L."/>
            <person name="Chang Y.-J."/>
            <person name="Jeffries C."/>
            <person name="Kyrpides N."/>
            <person name="Ivanova N."/>
            <person name="Mikhailova N."/>
            <person name="Blumer-Schuette S.E."/>
            <person name="Kelly R.M."/>
            <person name="Woyke T."/>
        </authorList>
    </citation>
    <scope>NUCLEOTIDE SEQUENCE</scope>
    <source>
        <strain>108</strain>
    </source>
</reference>
<comment type="similarity">
    <text evidence="1">Belongs to the ABC transporter superfamily.</text>
</comment>
<accession>E4QCK9</accession>
<dbReference type="InterPro" id="IPR027417">
    <property type="entry name" value="P-loop_NTPase"/>
</dbReference>
<name>E4QCK9_CALH1</name>
<keyword evidence="3" id="KW-0547">Nucleotide-binding</keyword>
<dbReference type="InterPro" id="IPR003439">
    <property type="entry name" value="ABC_transporter-like_ATP-bd"/>
</dbReference>
<protein>
    <submittedName>
        <fullName evidence="6">ABC transporter related protein</fullName>
    </submittedName>
</protein>
<dbReference type="GO" id="GO:0016887">
    <property type="term" value="F:ATP hydrolysis activity"/>
    <property type="evidence" value="ECO:0007669"/>
    <property type="project" value="InterPro"/>
</dbReference>
<dbReference type="KEGG" id="chd:Calhy_1711"/>
<proteinExistence type="inferred from homology"/>
<keyword evidence="7" id="KW-1185">Reference proteome</keyword>
<dbReference type="Gene3D" id="3.40.50.300">
    <property type="entry name" value="P-loop containing nucleotide triphosphate hydrolases"/>
    <property type="match status" value="1"/>
</dbReference>
<dbReference type="AlphaFoldDB" id="E4QCK9"/>
<evidence type="ECO:0000256" key="2">
    <source>
        <dbReference type="ARBA" id="ARBA00022448"/>
    </source>
</evidence>
<dbReference type="GO" id="GO:0005524">
    <property type="term" value="F:ATP binding"/>
    <property type="evidence" value="ECO:0007669"/>
    <property type="project" value="UniProtKB-KW"/>
</dbReference>
<dbReference type="InterPro" id="IPR003593">
    <property type="entry name" value="AAA+_ATPase"/>
</dbReference>
<evidence type="ECO:0000313" key="6">
    <source>
        <dbReference type="EMBL" id="ADQ07426.1"/>
    </source>
</evidence>
<dbReference type="EMBL" id="CP002219">
    <property type="protein sequence ID" value="ADQ07426.1"/>
    <property type="molecule type" value="Genomic_DNA"/>
</dbReference>
<evidence type="ECO:0000256" key="3">
    <source>
        <dbReference type="ARBA" id="ARBA00022741"/>
    </source>
</evidence>
<dbReference type="PANTHER" id="PTHR43335">
    <property type="entry name" value="ABC TRANSPORTER, ATP-BINDING PROTEIN"/>
    <property type="match status" value="1"/>
</dbReference>
<dbReference type="SUPFAM" id="SSF52540">
    <property type="entry name" value="P-loop containing nucleoside triphosphate hydrolases"/>
    <property type="match status" value="1"/>
</dbReference>
<dbReference type="PANTHER" id="PTHR43335:SF4">
    <property type="entry name" value="ABC TRANSPORTER, ATP-BINDING PROTEIN"/>
    <property type="match status" value="1"/>
</dbReference>
<organism evidence="6 7">
    <name type="scientific">Caldicellulosiruptor hydrothermalis (strain DSM 18901 / VKM B-2411 / 108)</name>
    <dbReference type="NCBI Taxonomy" id="632292"/>
    <lineage>
        <taxon>Bacteria</taxon>
        <taxon>Bacillati</taxon>
        <taxon>Bacillota</taxon>
        <taxon>Bacillota incertae sedis</taxon>
        <taxon>Caldicellulosiruptorales</taxon>
        <taxon>Caldicellulosiruptoraceae</taxon>
        <taxon>Caldicellulosiruptor</taxon>
    </lineage>
</organism>
<dbReference type="Pfam" id="PF00005">
    <property type="entry name" value="ABC_tran"/>
    <property type="match status" value="1"/>
</dbReference>
<sequence length="319" mass="36586">MINTHNSLGNMFLEEIEMKVIITEDLSKKFKSFIAVNKINIEIEEGEIYGFVGLNGAGKTTTIRMLLRMMKPTDGKVFLFGKDIAKGFEQWNDIGYIVESTYAYPNLTVRENLELFFMLRKLKEKTLIDNIIEKLKLNEYQNILAKNLSLGNLQRLGLAKALIHKPKLLILDEPLNGLDPIGIIEVREMLRELSQNGTTIFVSSHILAELAKIATKIGIIHRGKLVKELTSVQLEKQLKKRLVISTKDNYKAIELLKQKGWVPSINTKNEIEILDERALSRSDEICKFLTNNGLPPYKLYPFEEDLESFFIRNIRNETS</sequence>
<dbReference type="InterPro" id="IPR017871">
    <property type="entry name" value="ABC_transporter-like_CS"/>
</dbReference>
<evidence type="ECO:0000256" key="1">
    <source>
        <dbReference type="ARBA" id="ARBA00005417"/>
    </source>
</evidence>
<dbReference type="SMART" id="SM00382">
    <property type="entry name" value="AAA"/>
    <property type="match status" value="1"/>
</dbReference>
<dbReference type="PROSITE" id="PS00211">
    <property type="entry name" value="ABC_TRANSPORTER_1"/>
    <property type="match status" value="1"/>
</dbReference>
<evidence type="ECO:0000313" key="7">
    <source>
        <dbReference type="Proteomes" id="UP000006890"/>
    </source>
</evidence>
<evidence type="ECO:0000256" key="4">
    <source>
        <dbReference type="ARBA" id="ARBA00022840"/>
    </source>
</evidence>
<dbReference type="eggNOG" id="COG1131">
    <property type="taxonomic scope" value="Bacteria"/>
</dbReference>
<reference evidence="6 7" key="2">
    <citation type="journal article" date="2011" name="J. Bacteriol.">
        <title>Complete genome sequences for the anaerobic, extremely thermophilic plant biomass-degrading bacteria Caldicellulosiruptor hydrothermalis, Caldicellulosiruptor kristjanssonii, Caldicellulosiruptor kronotskyensis, Caldicellulosiruptor owensenis, and Caldicellulosiruptor lactoaceticus.</title>
        <authorList>
            <person name="Blumer-Schuette S.E."/>
            <person name="Ozdemir I."/>
            <person name="Mistry D."/>
            <person name="Lucas S."/>
            <person name="Lapidus A."/>
            <person name="Cheng J.F."/>
            <person name="Goodwin L.A."/>
            <person name="Pitluck S."/>
            <person name="Land M.L."/>
            <person name="Hauser L.J."/>
            <person name="Woyke T."/>
            <person name="Mikhailova N."/>
            <person name="Pati A."/>
            <person name="Kyrpides N.C."/>
            <person name="Ivanova N."/>
            <person name="Detter J.C."/>
            <person name="Walston-Davenport K."/>
            <person name="Han S."/>
            <person name="Adams M.W."/>
            <person name="Kelly R.M."/>
        </authorList>
    </citation>
    <scope>NUCLEOTIDE SEQUENCE [LARGE SCALE GENOMIC DNA]</scope>
    <source>
        <strain evidence="7">DSM 18901 / VKM B-2411 / 108</strain>
    </source>
</reference>
<dbReference type="PROSITE" id="PS50893">
    <property type="entry name" value="ABC_TRANSPORTER_2"/>
    <property type="match status" value="1"/>
</dbReference>
<keyword evidence="2" id="KW-0813">Transport</keyword>
<dbReference type="HOGENOM" id="CLU_000604_1_2_9"/>
<dbReference type="STRING" id="632292.Calhy_1711"/>
<dbReference type="Proteomes" id="UP000006890">
    <property type="component" value="Chromosome"/>
</dbReference>
<feature type="domain" description="ABC transporter" evidence="5">
    <location>
        <begin position="21"/>
        <end position="247"/>
    </location>
</feature>
<gene>
    <name evidence="6" type="ordered locus">Calhy_1711</name>
</gene>
<keyword evidence="4" id="KW-0067">ATP-binding</keyword>
<evidence type="ECO:0000259" key="5">
    <source>
        <dbReference type="PROSITE" id="PS50893"/>
    </source>
</evidence>